<dbReference type="EMBL" id="CP002453">
    <property type="protein sequence ID" value="ADV51265.1"/>
    <property type="molecule type" value="Genomic_DNA"/>
</dbReference>
<reference evidence="2 3" key="1">
    <citation type="journal article" date="2010" name="Stand. Genomic Sci.">
        <title>Complete genome sequence of Cellulophaga algicola type strain (IC166).</title>
        <authorList>
            <person name="Abt B."/>
            <person name="Lu M."/>
            <person name="Misra M."/>
            <person name="Han C."/>
            <person name="Nolan M."/>
            <person name="Lucas S."/>
            <person name="Hammon N."/>
            <person name="Deshpande S."/>
            <person name="Cheng J.F."/>
            <person name="Tapia R."/>
            <person name="Goodwin L."/>
            <person name="Pitluck S."/>
            <person name="Liolios K."/>
            <person name="Pagani I."/>
            <person name="Ivanova N."/>
            <person name="Mavromatis K."/>
            <person name="Ovchinikova G."/>
            <person name="Pati A."/>
            <person name="Chen A."/>
            <person name="Palaniappan K."/>
            <person name="Land M."/>
            <person name="Hauser L."/>
            <person name="Chang Y.J."/>
            <person name="Jeffries C.D."/>
            <person name="Detter J.C."/>
            <person name="Brambilla E."/>
            <person name="Rohde M."/>
            <person name="Tindall B.J."/>
            <person name="Goker M."/>
            <person name="Woyke T."/>
            <person name="Bristow J."/>
            <person name="Eisen J.A."/>
            <person name="Markowitz V."/>
            <person name="Hugenholtz P."/>
            <person name="Kyrpides N.C."/>
            <person name="Klenk H.P."/>
            <person name="Lapidus A."/>
        </authorList>
    </citation>
    <scope>NUCLEOTIDE SEQUENCE [LARGE SCALE GENOMIC DNA]</scope>
    <source>
        <strain evidence="3">DSM 14237 / IC166 / ACAM 630</strain>
    </source>
</reference>
<keyword evidence="1" id="KW-0472">Membrane</keyword>
<gene>
    <name evidence="2" type="ordered locus">Celal_4021</name>
</gene>
<dbReference type="AlphaFoldDB" id="E6XDS7"/>
<dbReference type="RefSeq" id="WP_013552714.1">
    <property type="nucleotide sequence ID" value="NC_014934.1"/>
</dbReference>
<sequence>MKLFRKLRRNLIALGKVKSYIIYALGEIVLIVIGILIAWKIGDLNEIRKNNIVEQKVYESLNEELNTNLRILNGLVAEYPRAIVRLENTLNYVGYTEDKITQGTKDTIINVVDKEVSLLDGAINSIINTTKFEFIDSADLKDLIIMYPNKIQNFKEQDAKIKLIVANRLKPVLEKYISLADMLPNNDPKYDNIWKYGAKSDYVGLLSDKEYQNSIIDRMLQTQIQFDHAKSLRSKTKILINVLAEELD</sequence>
<dbReference type="eggNOG" id="ENOG502ZC5I">
    <property type="taxonomic scope" value="Bacteria"/>
</dbReference>
<accession>E6XDS7</accession>
<dbReference type="STRING" id="688270.Celal_4021"/>
<organism evidence="2 3">
    <name type="scientific">Cellulophaga algicola (strain DSM 14237 / IC166 / ACAM 630)</name>
    <dbReference type="NCBI Taxonomy" id="688270"/>
    <lineage>
        <taxon>Bacteria</taxon>
        <taxon>Pseudomonadati</taxon>
        <taxon>Bacteroidota</taxon>
        <taxon>Flavobacteriia</taxon>
        <taxon>Flavobacteriales</taxon>
        <taxon>Flavobacteriaceae</taxon>
        <taxon>Cellulophaga</taxon>
    </lineage>
</organism>
<feature type="transmembrane region" description="Helical" evidence="1">
    <location>
        <begin position="20"/>
        <end position="39"/>
    </location>
</feature>
<keyword evidence="1" id="KW-1133">Transmembrane helix</keyword>
<evidence type="ECO:0000313" key="3">
    <source>
        <dbReference type="Proteomes" id="UP000008634"/>
    </source>
</evidence>
<protein>
    <submittedName>
        <fullName evidence="2">Uncharacterized protein</fullName>
    </submittedName>
</protein>
<keyword evidence="1" id="KW-0812">Transmembrane</keyword>
<dbReference type="Proteomes" id="UP000008634">
    <property type="component" value="Chromosome"/>
</dbReference>
<evidence type="ECO:0000256" key="1">
    <source>
        <dbReference type="SAM" id="Phobius"/>
    </source>
</evidence>
<proteinExistence type="predicted"/>
<dbReference type="KEGG" id="cao:Celal_4021"/>
<evidence type="ECO:0000313" key="2">
    <source>
        <dbReference type="EMBL" id="ADV51265.1"/>
    </source>
</evidence>
<dbReference type="OrthoDB" id="1430261at2"/>
<name>E6XDS7_CELAD</name>
<keyword evidence="3" id="KW-1185">Reference proteome</keyword>
<dbReference type="HOGENOM" id="CLU_091694_1_0_10"/>